<feature type="region of interest" description="Disordered" evidence="9">
    <location>
        <begin position="743"/>
        <end position="779"/>
    </location>
</feature>
<feature type="repeat" description="WD" evidence="8">
    <location>
        <begin position="199"/>
        <end position="230"/>
    </location>
</feature>
<dbReference type="GO" id="GO:0006364">
    <property type="term" value="P:rRNA processing"/>
    <property type="evidence" value="ECO:0007669"/>
    <property type="project" value="UniProtKB-KW"/>
</dbReference>
<evidence type="ECO:0000259" key="10">
    <source>
        <dbReference type="Pfam" id="PF23769"/>
    </source>
</evidence>
<keyword evidence="5" id="KW-0677">Repeat</keyword>
<keyword evidence="4 8" id="KW-0853">WD repeat</keyword>
<evidence type="ECO:0000313" key="12">
    <source>
        <dbReference type="Proteomes" id="UP000261500"/>
    </source>
</evidence>
<dbReference type="PANTHER" id="PTHR44215">
    <property type="entry name" value="WD REPEAT-CONTAINING PROTEIN 75"/>
    <property type="match status" value="1"/>
</dbReference>
<sequence length="806" mass="89057">MVEQAEIRVVHQGGSNITFREPAISSDSRFLLCASGHNVKVFSTVTEECVQELRGHTDLVTGVLLRPSNHLQAYSCSADGTVRLWDFTDGILIKTYVIGYPICSIYASASHDGVIFIESVSLYSDKYGNRNSLLAVHLPQTAGQLVETSDLSAVLSDVSANPATVAFGRAGEYVASTNGVQLQIFFFKKQKFSLKENSCSGRRNTFTCVACHPTDDCIATGHEDGKIRLWRNFDQKREYTYRTLHWHHSTVRALCFTPEGSNLLSGGVESVLVQWRYQQESQQDFLPRLGAAITHIAVSPDGALFCTSHSDNKIVLIQSCVKVSSIIQGLVKGEAVQTDLMVDPRSKALVLNGKPGHLQFYSLQRDRLLFNLDVVQQEFIHQEGLDQFQVVMATLDGAGAWLATVEERKQETVEAELNLKLWAFDEPSQSFVLNTTVSTPHEVRITAVTFDPAARGQTSLLVSCGRDGLFKAWRLAPPAHPDDGGPSWTCDFVSGYHGLTPQRCCFSADGSLLAVGFQEVVTVWSPASWELLLTLSQPPGIIRDLCFGRLSCSKFLLGTTSSDQLCCWNLLTCSLEWSTSMEVSLLLADPLSDNMAAFCHQDGNTDLFVFKPSEPRPLFSQKAVCSGRVSRAVFAPREVALESCEESSQWLNRSQLYFLTICIPVFSPPSQLVVDDSVAMTPFQLLLGKRRPHHQAAVEDPAVRPRLTDVSLLLQLLQSPAHVLPAAAALCSVFMEALLGVATETSDPEEEEEEDSDQEMETRATRPERGLLETDSADPVLSRAQVRELRRVRKLDHSWFSSLLDS</sequence>
<dbReference type="PROSITE" id="PS50294">
    <property type="entry name" value="WD_REPEATS_REGION"/>
    <property type="match status" value="1"/>
</dbReference>
<dbReference type="AlphaFoldDB" id="A0A3B3UA67"/>
<dbReference type="Proteomes" id="UP000261500">
    <property type="component" value="Unplaced"/>
</dbReference>
<evidence type="ECO:0000256" key="6">
    <source>
        <dbReference type="ARBA" id="ARBA00023163"/>
    </source>
</evidence>
<evidence type="ECO:0000256" key="8">
    <source>
        <dbReference type="PROSITE-ProRule" id="PRU00221"/>
    </source>
</evidence>
<evidence type="ECO:0000256" key="1">
    <source>
        <dbReference type="ARBA" id="ARBA00004604"/>
    </source>
</evidence>
<keyword evidence="2" id="KW-0690">Ribosome biogenesis</keyword>
<evidence type="ECO:0000256" key="4">
    <source>
        <dbReference type="ARBA" id="ARBA00022574"/>
    </source>
</evidence>
<dbReference type="InterPro" id="IPR053826">
    <property type="entry name" value="WDR75"/>
</dbReference>
<dbReference type="Ensembl" id="ENSPLAT00000028731.1">
    <property type="protein sequence ID" value="ENSPLAP00000010215.1"/>
    <property type="gene ID" value="ENSPLAG00000013286.1"/>
</dbReference>
<keyword evidence="7" id="KW-0539">Nucleus</keyword>
<protein>
    <submittedName>
        <fullName evidence="11">WD repeat domain 75</fullName>
    </submittedName>
</protein>
<dbReference type="GO" id="GO:0003723">
    <property type="term" value="F:RNA binding"/>
    <property type="evidence" value="ECO:0007669"/>
    <property type="project" value="InterPro"/>
</dbReference>
<dbReference type="PANTHER" id="PTHR44215:SF1">
    <property type="entry name" value="WD REPEAT-CONTAINING PROTEIN 75"/>
    <property type="match status" value="1"/>
</dbReference>
<dbReference type="InterPro" id="IPR001680">
    <property type="entry name" value="WD40_rpt"/>
</dbReference>
<keyword evidence="3" id="KW-0698">rRNA processing</keyword>
<dbReference type="SUPFAM" id="SSF50998">
    <property type="entry name" value="Quinoprotein alcohol dehydrogenase-like"/>
    <property type="match status" value="2"/>
</dbReference>
<dbReference type="GO" id="GO:0032040">
    <property type="term" value="C:small-subunit processome"/>
    <property type="evidence" value="ECO:0007669"/>
    <property type="project" value="InterPro"/>
</dbReference>
<name>A0A3B3UA67_9TELE</name>
<dbReference type="Pfam" id="PF23769">
    <property type="entry name" value="Beta-prop_WDR75_2nd"/>
    <property type="match status" value="1"/>
</dbReference>
<dbReference type="InterPro" id="IPR019775">
    <property type="entry name" value="WD40_repeat_CS"/>
</dbReference>
<dbReference type="PROSITE" id="PS00678">
    <property type="entry name" value="WD_REPEATS_1"/>
    <property type="match status" value="1"/>
</dbReference>
<keyword evidence="12" id="KW-1185">Reference proteome</keyword>
<organism evidence="11 12">
    <name type="scientific">Poecilia latipinna</name>
    <name type="common">sailfin molly</name>
    <dbReference type="NCBI Taxonomy" id="48699"/>
    <lineage>
        <taxon>Eukaryota</taxon>
        <taxon>Metazoa</taxon>
        <taxon>Chordata</taxon>
        <taxon>Craniata</taxon>
        <taxon>Vertebrata</taxon>
        <taxon>Euteleostomi</taxon>
        <taxon>Actinopterygii</taxon>
        <taxon>Neopterygii</taxon>
        <taxon>Teleostei</taxon>
        <taxon>Neoteleostei</taxon>
        <taxon>Acanthomorphata</taxon>
        <taxon>Ovalentaria</taxon>
        <taxon>Atherinomorphae</taxon>
        <taxon>Cyprinodontiformes</taxon>
        <taxon>Poeciliidae</taxon>
        <taxon>Poeciliinae</taxon>
        <taxon>Poecilia</taxon>
    </lineage>
</organism>
<keyword evidence="6" id="KW-0804">Transcription</keyword>
<dbReference type="PROSITE" id="PS50082">
    <property type="entry name" value="WD_REPEATS_2"/>
    <property type="match status" value="3"/>
</dbReference>
<dbReference type="GeneTree" id="ENSGT00390000006303"/>
<dbReference type="InterPro" id="IPR011047">
    <property type="entry name" value="Quinoprotein_ADH-like_sf"/>
</dbReference>
<dbReference type="GO" id="GO:2000234">
    <property type="term" value="P:positive regulation of rRNA processing"/>
    <property type="evidence" value="ECO:0007669"/>
    <property type="project" value="TreeGrafter"/>
</dbReference>
<evidence type="ECO:0000256" key="5">
    <source>
        <dbReference type="ARBA" id="ARBA00022737"/>
    </source>
</evidence>
<reference evidence="11" key="2">
    <citation type="submission" date="2025-09" db="UniProtKB">
        <authorList>
            <consortium name="Ensembl"/>
        </authorList>
    </citation>
    <scope>IDENTIFICATION</scope>
</reference>
<dbReference type="InterPro" id="IPR015943">
    <property type="entry name" value="WD40/YVTN_repeat-like_dom_sf"/>
</dbReference>
<feature type="repeat" description="WD" evidence="8">
    <location>
        <begin position="53"/>
        <end position="95"/>
    </location>
</feature>
<feature type="repeat" description="WD" evidence="8">
    <location>
        <begin position="244"/>
        <end position="285"/>
    </location>
</feature>
<feature type="compositionally biased region" description="Acidic residues" evidence="9">
    <location>
        <begin position="746"/>
        <end position="759"/>
    </location>
</feature>
<dbReference type="InterPro" id="IPR057644">
    <property type="entry name" value="Beta-prop_WDR75_2nd"/>
</dbReference>
<evidence type="ECO:0000313" key="11">
    <source>
        <dbReference type="Ensembl" id="ENSPLAP00000010215.1"/>
    </source>
</evidence>
<dbReference type="Pfam" id="PF23869">
    <property type="entry name" value="Beta-prop_WDR75_1st"/>
    <property type="match status" value="1"/>
</dbReference>
<evidence type="ECO:0000256" key="3">
    <source>
        <dbReference type="ARBA" id="ARBA00022552"/>
    </source>
</evidence>
<evidence type="ECO:0000256" key="9">
    <source>
        <dbReference type="SAM" id="MobiDB-lite"/>
    </source>
</evidence>
<evidence type="ECO:0000256" key="2">
    <source>
        <dbReference type="ARBA" id="ARBA00022517"/>
    </source>
</evidence>
<dbReference type="GO" id="GO:0045943">
    <property type="term" value="P:positive regulation of transcription by RNA polymerase I"/>
    <property type="evidence" value="ECO:0007669"/>
    <property type="project" value="InterPro"/>
</dbReference>
<proteinExistence type="predicted"/>
<comment type="subcellular location">
    <subcellularLocation>
        <location evidence="1">Nucleus</location>
        <location evidence="1">Nucleolus</location>
    </subcellularLocation>
</comment>
<feature type="domain" description="WD repeat-containing protein 75 second beta-propeller" evidence="10">
    <location>
        <begin position="340"/>
        <end position="660"/>
    </location>
</feature>
<feature type="compositionally biased region" description="Basic and acidic residues" evidence="9">
    <location>
        <begin position="760"/>
        <end position="772"/>
    </location>
</feature>
<evidence type="ECO:0000256" key="7">
    <source>
        <dbReference type="ARBA" id="ARBA00023242"/>
    </source>
</evidence>
<accession>A0A3B3UA67</accession>
<reference evidence="11" key="1">
    <citation type="submission" date="2025-08" db="UniProtKB">
        <authorList>
            <consortium name="Ensembl"/>
        </authorList>
    </citation>
    <scope>IDENTIFICATION</scope>
</reference>
<dbReference type="Gene3D" id="2.130.10.10">
    <property type="entry name" value="YVTN repeat-like/Quinoprotein amine dehydrogenase"/>
    <property type="match status" value="3"/>
</dbReference>
<dbReference type="SMART" id="SM00320">
    <property type="entry name" value="WD40"/>
    <property type="match status" value="7"/>
</dbReference>